<dbReference type="AlphaFoldDB" id="A0A0B2VM53"/>
<accession>A0A0B2VM53</accession>
<organism evidence="1 2">
    <name type="scientific">Toxocara canis</name>
    <name type="common">Canine roundworm</name>
    <dbReference type="NCBI Taxonomy" id="6265"/>
    <lineage>
        <taxon>Eukaryota</taxon>
        <taxon>Metazoa</taxon>
        <taxon>Ecdysozoa</taxon>
        <taxon>Nematoda</taxon>
        <taxon>Chromadorea</taxon>
        <taxon>Rhabditida</taxon>
        <taxon>Spirurina</taxon>
        <taxon>Ascaridomorpha</taxon>
        <taxon>Ascaridoidea</taxon>
        <taxon>Toxocaridae</taxon>
        <taxon>Toxocara</taxon>
    </lineage>
</organism>
<sequence length="109" mass="12268">MQRLPSPYNSQTSSNKLSFVFLKRVLIHDCCQFDAILVVRQQCCSSFLSNGCYHAGQRKLFLLGGEIILSKFLITLSSFFAPKISSDKIYEISQPPQLVPPASDNPNQR</sequence>
<evidence type="ECO:0000313" key="2">
    <source>
        <dbReference type="Proteomes" id="UP000031036"/>
    </source>
</evidence>
<reference evidence="1 2" key="1">
    <citation type="submission" date="2014-11" db="EMBL/GenBank/DDBJ databases">
        <title>Genetic blueprint of the zoonotic pathogen Toxocara canis.</title>
        <authorList>
            <person name="Zhu X.-Q."/>
            <person name="Korhonen P.K."/>
            <person name="Cai H."/>
            <person name="Young N.D."/>
            <person name="Nejsum P."/>
            <person name="von Samson-Himmelstjerna G."/>
            <person name="Boag P.R."/>
            <person name="Tan P."/>
            <person name="Li Q."/>
            <person name="Min J."/>
            <person name="Yang Y."/>
            <person name="Wang X."/>
            <person name="Fang X."/>
            <person name="Hall R.S."/>
            <person name="Hofmann A."/>
            <person name="Sternberg P.W."/>
            <person name="Jex A.R."/>
            <person name="Gasser R.B."/>
        </authorList>
    </citation>
    <scope>NUCLEOTIDE SEQUENCE [LARGE SCALE GENOMIC DNA]</scope>
    <source>
        <strain evidence="1">PN_DK_2014</strain>
    </source>
</reference>
<proteinExistence type="predicted"/>
<evidence type="ECO:0000313" key="1">
    <source>
        <dbReference type="EMBL" id="KHN82517.1"/>
    </source>
</evidence>
<dbReference type="EMBL" id="JPKZ01001342">
    <property type="protein sequence ID" value="KHN82517.1"/>
    <property type="molecule type" value="Genomic_DNA"/>
</dbReference>
<dbReference type="Proteomes" id="UP000031036">
    <property type="component" value="Unassembled WGS sequence"/>
</dbReference>
<name>A0A0B2VM53_TOXCA</name>
<keyword evidence="2" id="KW-1185">Reference proteome</keyword>
<comment type="caution">
    <text evidence="1">The sequence shown here is derived from an EMBL/GenBank/DDBJ whole genome shotgun (WGS) entry which is preliminary data.</text>
</comment>
<protein>
    <submittedName>
        <fullName evidence="1">Uncharacterized protein</fullName>
    </submittedName>
</protein>
<gene>
    <name evidence="1" type="ORF">Tcan_00250</name>
</gene>